<keyword evidence="3" id="KW-1185">Reference proteome</keyword>
<feature type="region of interest" description="Disordered" evidence="1">
    <location>
        <begin position="1"/>
        <end position="22"/>
    </location>
</feature>
<evidence type="ECO:0000313" key="3">
    <source>
        <dbReference type="Proteomes" id="UP001597139"/>
    </source>
</evidence>
<dbReference type="RefSeq" id="WP_267647909.1">
    <property type="nucleotide sequence ID" value="NZ_JANHGR010000002.1"/>
</dbReference>
<dbReference type="Proteomes" id="UP001597139">
    <property type="component" value="Unassembled WGS sequence"/>
</dbReference>
<comment type="caution">
    <text evidence="2">The sequence shown here is derived from an EMBL/GenBank/DDBJ whole genome shotgun (WGS) entry which is preliminary data.</text>
</comment>
<evidence type="ECO:0000313" key="2">
    <source>
        <dbReference type="EMBL" id="MFD1568111.1"/>
    </source>
</evidence>
<evidence type="ECO:0000256" key="1">
    <source>
        <dbReference type="SAM" id="MobiDB-lite"/>
    </source>
</evidence>
<sequence length="41" mass="4139">MNATTRAGSYTAAGADELGMSDPLRVVAVGEKPPSATTTSR</sequence>
<organism evidence="2 3">
    <name type="scientific">Halolamina litorea</name>
    <dbReference type="NCBI Taxonomy" id="1515593"/>
    <lineage>
        <taxon>Archaea</taxon>
        <taxon>Methanobacteriati</taxon>
        <taxon>Methanobacteriota</taxon>
        <taxon>Stenosarchaea group</taxon>
        <taxon>Halobacteria</taxon>
        <taxon>Halobacteriales</taxon>
        <taxon>Haloferacaceae</taxon>
    </lineage>
</organism>
<gene>
    <name evidence="2" type="ORF">ACFSAU_11455</name>
</gene>
<dbReference type="EMBL" id="JBHUCZ010000010">
    <property type="protein sequence ID" value="MFD1568111.1"/>
    <property type="molecule type" value="Genomic_DNA"/>
</dbReference>
<reference evidence="2 3" key="1">
    <citation type="journal article" date="2019" name="Int. J. Syst. Evol. Microbiol.">
        <title>The Global Catalogue of Microorganisms (GCM) 10K type strain sequencing project: providing services to taxonomists for standard genome sequencing and annotation.</title>
        <authorList>
            <consortium name="The Broad Institute Genomics Platform"/>
            <consortium name="The Broad Institute Genome Sequencing Center for Infectious Disease"/>
            <person name="Wu L."/>
            <person name="Ma J."/>
        </authorList>
    </citation>
    <scope>NUCLEOTIDE SEQUENCE [LARGE SCALE GENOMIC DNA]</scope>
    <source>
        <strain evidence="2 3">CGMCC 1.12859</strain>
    </source>
</reference>
<protein>
    <submittedName>
        <fullName evidence="2">Uncharacterized protein</fullName>
    </submittedName>
</protein>
<name>A0ABD6BSV9_9EURY</name>
<proteinExistence type="predicted"/>
<dbReference type="AlphaFoldDB" id="A0ABD6BSV9"/>
<accession>A0ABD6BSV9</accession>